<evidence type="ECO:0000259" key="2">
    <source>
        <dbReference type="SMART" id="SM00922"/>
    </source>
</evidence>
<keyword evidence="4" id="KW-1185">Reference proteome</keyword>
<dbReference type="Gene3D" id="3.30.390.10">
    <property type="entry name" value="Enolase-like, N-terminal domain"/>
    <property type="match status" value="1"/>
</dbReference>
<dbReference type="SFLD" id="SFLDS00001">
    <property type="entry name" value="Enolase"/>
    <property type="match status" value="1"/>
</dbReference>
<dbReference type="InterPro" id="IPR036849">
    <property type="entry name" value="Enolase-like_C_sf"/>
</dbReference>
<dbReference type="InterPro" id="IPR029065">
    <property type="entry name" value="Enolase_C-like"/>
</dbReference>
<dbReference type="Proteomes" id="UP001595921">
    <property type="component" value="Unassembled WGS sequence"/>
</dbReference>
<dbReference type="AlphaFoldDB" id="A0ABD5PGH5"/>
<dbReference type="EMBL" id="JBHSDS010000008">
    <property type="protein sequence ID" value="MFC4359802.1"/>
    <property type="molecule type" value="Genomic_DNA"/>
</dbReference>
<dbReference type="SFLD" id="SFLDG00179">
    <property type="entry name" value="mandelate_racemase"/>
    <property type="match status" value="1"/>
</dbReference>
<dbReference type="SUPFAM" id="SSF51604">
    <property type="entry name" value="Enolase C-terminal domain-like"/>
    <property type="match status" value="1"/>
</dbReference>
<dbReference type="SUPFAM" id="SSF54826">
    <property type="entry name" value="Enolase N-terminal domain-like"/>
    <property type="match status" value="1"/>
</dbReference>
<name>A0ABD5PGH5_9EURY</name>
<dbReference type="InterPro" id="IPR013342">
    <property type="entry name" value="Mandelate_racemase_C"/>
</dbReference>
<dbReference type="PANTHER" id="PTHR48080">
    <property type="entry name" value="D-GALACTONATE DEHYDRATASE-RELATED"/>
    <property type="match status" value="1"/>
</dbReference>
<evidence type="ECO:0000313" key="4">
    <source>
        <dbReference type="Proteomes" id="UP001595921"/>
    </source>
</evidence>
<dbReference type="Pfam" id="PF13378">
    <property type="entry name" value="MR_MLE_C"/>
    <property type="match status" value="1"/>
</dbReference>
<dbReference type="RefSeq" id="WP_390208771.1">
    <property type="nucleotide sequence ID" value="NZ_JBHSDS010000008.1"/>
</dbReference>
<dbReference type="PANTHER" id="PTHR48080:SF2">
    <property type="entry name" value="D-GALACTONATE DEHYDRATASE"/>
    <property type="match status" value="1"/>
</dbReference>
<dbReference type="InterPro" id="IPR018110">
    <property type="entry name" value="Mandel_Rmase/mucon_lact_enz_CS"/>
</dbReference>
<dbReference type="Gene3D" id="3.20.20.120">
    <property type="entry name" value="Enolase-like C-terminal domain"/>
    <property type="match status" value="1"/>
</dbReference>
<dbReference type="PROSITE" id="PS00908">
    <property type="entry name" value="MR_MLE_1"/>
    <property type="match status" value="1"/>
</dbReference>
<dbReference type="Pfam" id="PF02746">
    <property type="entry name" value="MR_MLE_N"/>
    <property type="match status" value="1"/>
</dbReference>
<evidence type="ECO:0000313" key="3">
    <source>
        <dbReference type="EMBL" id="MFC4359802.1"/>
    </source>
</evidence>
<organism evidence="3 4">
    <name type="scientific">Halobium salinum</name>
    <dbReference type="NCBI Taxonomy" id="1364940"/>
    <lineage>
        <taxon>Archaea</taxon>
        <taxon>Methanobacteriati</taxon>
        <taxon>Methanobacteriota</taxon>
        <taxon>Stenosarchaea group</taxon>
        <taxon>Halobacteria</taxon>
        <taxon>Halobacteriales</taxon>
        <taxon>Haloferacaceae</taxon>
        <taxon>Halobium</taxon>
    </lineage>
</organism>
<dbReference type="SMART" id="SM00922">
    <property type="entry name" value="MR_MLE"/>
    <property type="match status" value="1"/>
</dbReference>
<evidence type="ECO:0000256" key="1">
    <source>
        <dbReference type="ARBA" id="ARBA00023239"/>
    </source>
</evidence>
<dbReference type="PROSITE" id="PS00909">
    <property type="entry name" value="MR_MLE_2"/>
    <property type="match status" value="1"/>
</dbReference>
<sequence length="418" mass="45190">MPDSKYHRLVAEMKGGIEWRDLGDDGMSRDPSREVEITAVDCRVVGGNFPWNVVTVETDAGVTGVGEAFNGPVREHVEYLEPGLLGENPYDVERLTEHMTQLLSGLAGGTGYSQAAVSGVETALWDAVGKLVDLPVYQLLGGKFRDEVRIYCDCHAGAHLDEGSTKSFEAYDPDAYADAAEAVVDEGFDALKFDLDVAAGDADTATRRLSNAAVQHKVDIVAAVRERIGPDPLLAFDLHWGFSVETALRIARKLEPYDLAWLEDPVPPENPDSHRRVTEGTSTPILAGENLTRVEGFVPFLTGGALDVAAPDIQKCGGLTEFRRIAALADAFDVPVTPHNVASPIGTVASVHACATVPNAFVLEWHARDVDWWDDLYVGDPLIEDGRIAVPEGPGLGLELDLDELNERLAPGQEPLDF</sequence>
<dbReference type="GO" id="GO:0016829">
    <property type="term" value="F:lyase activity"/>
    <property type="evidence" value="ECO:0007669"/>
    <property type="project" value="UniProtKB-KW"/>
</dbReference>
<dbReference type="InterPro" id="IPR034593">
    <property type="entry name" value="DgoD-like"/>
</dbReference>
<dbReference type="CDD" id="cd03316">
    <property type="entry name" value="MR_like"/>
    <property type="match status" value="1"/>
</dbReference>
<feature type="domain" description="Mandelate racemase/muconate lactonizing enzyme C-terminal" evidence="2">
    <location>
        <begin position="173"/>
        <end position="284"/>
    </location>
</feature>
<accession>A0ABD5PGH5</accession>
<dbReference type="InterPro" id="IPR029017">
    <property type="entry name" value="Enolase-like_N"/>
</dbReference>
<protein>
    <submittedName>
        <fullName evidence="3">Mandelate racemase/muconate lactonizing enzyme family protein</fullName>
    </submittedName>
</protein>
<dbReference type="InterPro" id="IPR013341">
    <property type="entry name" value="Mandelate_racemase_N_dom"/>
</dbReference>
<gene>
    <name evidence="3" type="ORF">ACFO0N_17800</name>
</gene>
<keyword evidence="1" id="KW-0456">Lyase</keyword>
<proteinExistence type="predicted"/>
<reference evidence="3 4" key="1">
    <citation type="journal article" date="2019" name="Int. J. Syst. Evol. Microbiol.">
        <title>The Global Catalogue of Microorganisms (GCM) 10K type strain sequencing project: providing services to taxonomists for standard genome sequencing and annotation.</title>
        <authorList>
            <consortium name="The Broad Institute Genomics Platform"/>
            <consortium name="The Broad Institute Genome Sequencing Center for Infectious Disease"/>
            <person name="Wu L."/>
            <person name="Ma J."/>
        </authorList>
    </citation>
    <scope>NUCLEOTIDE SEQUENCE [LARGE SCALE GENOMIC DNA]</scope>
    <source>
        <strain evidence="3 4">CGMCC 1.12553</strain>
    </source>
</reference>
<comment type="caution">
    <text evidence="3">The sequence shown here is derived from an EMBL/GenBank/DDBJ whole genome shotgun (WGS) entry which is preliminary data.</text>
</comment>